<dbReference type="InterPro" id="IPR006059">
    <property type="entry name" value="SBP"/>
</dbReference>
<dbReference type="Proteomes" id="UP000730482">
    <property type="component" value="Unassembled WGS sequence"/>
</dbReference>
<evidence type="ECO:0000256" key="6">
    <source>
        <dbReference type="SAM" id="SignalP"/>
    </source>
</evidence>
<keyword evidence="8" id="KW-1185">Reference proteome</keyword>
<evidence type="ECO:0000256" key="2">
    <source>
        <dbReference type="ARBA" id="ARBA00022729"/>
    </source>
</evidence>
<evidence type="ECO:0000313" key="7">
    <source>
        <dbReference type="EMBL" id="MBS2553200.1"/>
    </source>
</evidence>
<evidence type="ECO:0000256" key="5">
    <source>
        <dbReference type="ARBA" id="ARBA00023288"/>
    </source>
</evidence>
<keyword evidence="3" id="KW-0472">Membrane</keyword>
<dbReference type="PANTHER" id="PTHR43649">
    <property type="entry name" value="ARABINOSE-BINDING PROTEIN-RELATED"/>
    <property type="match status" value="1"/>
</dbReference>
<evidence type="ECO:0000256" key="3">
    <source>
        <dbReference type="ARBA" id="ARBA00023136"/>
    </source>
</evidence>
<dbReference type="PROSITE" id="PS51257">
    <property type="entry name" value="PROKAR_LIPOPROTEIN"/>
    <property type="match status" value="1"/>
</dbReference>
<organism evidence="7 8">
    <name type="scientific">Catenulispora pinistramenti</name>
    <dbReference type="NCBI Taxonomy" id="2705254"/>
    <lineage>
        <taxon>Bacteria</taxon>
        <taxon>Bacillati</taxon>
        <taxon>Actinomycetota</taxon>
        <taxon>Actinomycetes</taxon>
        <taxon>Catenulisporales</taxon>
        <taxon>Catenulisporaceae</taxon>
        <taxon>Catenulispora</taxon>
    </lineage>
</organism>
<accession>A0ABS5L509</accession>
<evidence type="ECO:0000256" key="4">
    <source>
        <dbReference type="ARBA" id="ARBA00023139"/>
    </source>
</evidence>
<dbReference type="SUPFAM" id="SSF53850">
    <property type="entry name" value="Periplasmic binding protein-like II"/>
    <property type="match status" value="1"/>
</dbReference>
<dbReference type="Gene3D" id="3.40.190.10">
    <property type="entry name" value="Periplasmic binding protein-like II"/>
    <property type="match status" value="2"/>
</dbReference>
<keyword evidence="1" id="KW-1003">Cell membrane</keyword>
<dbReference type="RefSeq" id="WP_212019510.1">
    <property type="nucleotide sequence ID" value="NZ_JAAFYZ010000238.1"/>
</dbReference>
<keyword evidence="2 6" id="KW-0732">Signal</keyword>
<sequence>MARSMYLQSRRSRRALAVVAALPLAAGLAACGSSGGSGSGSSQTLTIAMWTNPAAVSQTEKVNAEFEKQHPGVKVKMQTAPTAGNAWPTLWQSLVSAKSVDVLAQFPPTPHAYPPASTGIIPQGTPALVQSGQFVDLSNQPFMKRFDPAAQKYAMGYNNGIYGVMTAEYVNNSGMFYKKDLLAKYGLSVPTTYGQFISEMDTLKSKGVTPLYVAGKDGYQSIPWFGIMNQLLMQDKPSADAPALWEKRAEDFWSGAQSWTDPVYADTAQRYEKILTYMEPNAAGVPAQSAPGVWAAKANDFPFFFDGSYDGNTIAQDNPSLNFGFMAMPGADDASWNRAALAPDLSWVVPTWSKHQTLAMQWLDLFTQPDNYAAWLKATGSISTEPSVPTPTLPWTDWLAAHASEGYPNLEQPWTSTKFPTVAGDIDRTKMQPFGSQSPASALKQAADAYKSAAGH</sequence>
<proteinExistence type="predicted"/>
<gene>
    <name evidence="7" type="ORF">KGQ19_40745</name>
</gene>
<comment type="caution">
    <text evidence="7">The sequence shown here is derived from an EMBL/GenBank/DDBJ whole genome shotgun (WGS) entry which is preliminary data.</text>
</comment>
<feature type="chain" id="PRO_5046347103" evidence="6">
    <location>
        <begin position="31"/>
        <end position="456"/>
    </location>
</feature>
<dbReference type="EMBL" id="JAAFYZ010000238">
    <property type="protein sequence ID" value="MBS2553200.1"/>
    <property type="molecule type" value="Genomic_DNA"/>
</dbReference>
<dbReference type="Pfam" id="PF01547">
    <property type="entry name" value="SBP_bac_1"/>
    <property type="match status" value="1"/>
</dbReference>
<evidence type="ECO:0000256" key="1">
    <source>
        <dbReference type="ARBA" id="ARBA00022475"/>
    </source>
</evidence>
<evidence type="ECO:0000313" key="8">
    <source>
        <dbReference type="Proteomes" id="UP000730482"/>
    </source>
</evidence>
<name>A0ABS5L509_9ACTN</name>
<reference evidence="7 8" key="1">
    <citation type="submission" date="2020-02" db="EMBL/GenBank/DDBJ databases">
        <title>Acidophilic actinobacteria isolated from forest soil.</title>
        <authorList>
            <person name="Golinska P."/>
        </authorList>
    </citation>
    <scope>NUCLEOTIDE SEQUENCE [LARGE SCALE GENOMIC DNA]</scope>
    <source>
        <strain evidence="7 8">NL8</strain>
    </source>
</reference>
<protein>
    <submittedName>
        <fullName evidence="7">Extracellular solute-binding protein</fullName>
    </submittedName>
</protein>
<dbReference type="InterPro" id="IPR050490">
    <property type="entry name" value="Bact_solute-bd_prot1"/>
</dbReference>
<keyword evidence="4" id="KW-0564">Palmitate</keyword>
<dbReference type="PANTHER" id="PTHR43649:SF33">
    <property type="entry name" value="POLYGALACTURONAN_RHAMNOGALACTURONAN-BINDING PROTEIN YTCQ"/>
    <property type="match status" value="1"/>
</dbReference>
<keyword evidence="5" id="KW-0449">Lipoprotein</keyword>
<feature type="signal peptide" evidence="6">
    <location>
        <begin position="1"/>
        <end position="30"/>
    </location>
</feature>